<evidence type="ECO:0000313" key="1">
    <source>
        <dbReference type="EMBL" id="MDQ0475023.1"/>
    </source>
</evidence>
<protein>
    <submittedName>
        <fullName evidence="1">Uncharacterized protein</fullName>
    </submittedName>
</protein>
<dbReference type="Proteomes" id="UP001242480">
    <property type="component" value="Unassembled WGS sequence"/>
</dbReference>
<proteinExistence type="predicted"/>
<keyword evidence="2" id="KW-1185">Reference proteome</keyword>
<reference evidence="1 2" key="1">
    <citation type="submission" date="2023-07" db="EMBL/GenBank/DDBJ databases">
        <title>Genomic Encyclopedia of Type Strains, Phase IV (KMG-IV): sequencing the most valuable type-strain genomes for metagenomic binning, comparative biology and taxonomic classification.</title>
        <authorList>
            <person name="Goeker M."/>
        </authorList>
    </citation>
    <scope>NUCLEOTIDE SEQUENCE [LARGE SCALE GENOMIC DNA]</scope>
    <source>
        <strain evidence="1 2">DSM 19619</strain>
    </source>
</reference>
<organism evidence="1 2">
    <name type="scientific">Labrys wisconsinensis</name>
    <dbReference type="NCBI Taxonomy" id="425677"/>
    <lineage>
        <taxon>Bacteria</taxon>
        <taxon>Pseudomonadati</taxon>
        <taxon>Pseudomonadota</taxon>
        <taxon>Alphaproteobacteria</taxon>
        <taxon>Hyphomicrobiales</taxon>
        <taxon>Xanthobacteraceae</taxon>
        <taxon>Labrys</taxon>
    </lineage>
</organism>
<evidence type="ECO:0000313" key="2">
    <source>
        <dbReference type="Proteomes" id="UP001242480"/>
    </source>
</evidence>
<dbReference type="EMBL" id="JAUSVX010000029">
    <property type="protein sequence ID" value="MDQ0475023.1"/>
    <property type="molecule type" value="Genomic_DNA"/>
</dbReference>
<accession>A0ABU0JL67</accession>
<gene>
    <name evidence="1" type="ORF">QO011_008065</name>
</gene>
<comment type="caution">
    <text evidence="1">The sequence shown here is derived from an EMBL/GenBank/DDBJ whole genome shotgun (WGS) entry which is preliminary data.</text>
</comment>
<name>A0ABU0JL67_9HYPH</name>
<sequence>MTERYALPGDVQLREHAYVTRVYLARTDEGEDLETVLQPGFWVQCAKPFRIRDVLEIIADDGSFEWHGRVVRKGEGEVHFRELFRWCRDAATEAEPSPQGEYRIAWNGPAHKFRVLSPGGRVLKIGLADKAEAQDWLRRYLDGEIRDAA</sequence>
<dbReference type="RefSeq" id="WP_307285630.1">
    <property type="nucleotide sequence ID" value="NZ_JAUSVX010000029.1"/>
</dbReference>